<reference evidence="2" key="1">
    <citation type="journal article" date="2020" name="Nat. Commun.">
        <title>Genome sequence of the cluster root forming white lupin.</title>
        <authorList>
            <person name="Hufnagel B."/>
            <person name="Marques A."/>
            <person name="Soriano A."/>
            <person name="Marques L."/>
            <person name="Divol F."/>
            <person name="Doumas P."/>
            <person name="Sallet E."/>
            <person name="Mancinotti D."/>
            <person name="Carrere S."/>
            <person name="Marande W."/>
            <person name="Arribat S."/>
            <person name="Keller J."/>
            <person name="Huneau C."/>
            <person name="Blein T."/>
            <person name="Aime D."/>
            <person name="Laguerre M."/>
            <person name="Taylor J."/>
            <person name="Schubert V."/>
            <person name="Nelson M."/>
            <person name="Geu-Flores F."/>
            <person name="Crespi M."/>
            <person name="Gallardo-Guerrero K."/>
            <person name="Delaux P.-M."/>
            <person name="Salse J."/>
            <person name="Berges H."/>
            <person name="Guyot R."/>
            <person name="Gouzy J."/>
            <person name="Peret B."/>
        </authorList>
    </citation>
    <scope>NUCLEOTIDE SEQUENCE [LARGE SCALE GENOMIC DNA]</scope>
    <source>
        <strain evidence="2">cv. Amiga</strain>
    </source>
</reference>
<organism evidence="1 2">
    <name type="scientific">Lupinus albus</name>
    <name type="common">White lupine</name>
    <name type="synonym">Lupinus termis</name>
    <dbReference type="NCBI Taxonomy" id="3870"/>
    <lineage>
        <taxon>Eukaryota</taxon>
        <taxon>Viridiplantae</taxon>
        <taxon>Streptophyta</taxon>
        <taxon>Embryophyta</taxon>
        <taxon>Tracheophyta</taxon>
        <taxon>Spermatophyta</taxon>
        <taxon>Magnoliopsida</taxon>
        <taxon>eudicotyledons</taxon>
        <taxon>Gunneridae</taxon>
        <taxon>Pentapetalae</taxon>
        <taxon>rosids</taxon>
        <taxon>fabids</taxon>
        <taxon>Fabales</taxon>
        <taxon>Fabaceae</taxon>
        <taxon>Papilionoideae</taxon>
        <taxon>50 kb inversion clade</taxon>
        <taxon>genistoids sensu lato</taxon>
        <taxon>core genistoids</taxon>
        <taxon>Genisteae</taxon>
        <taxon>Lupinus</taxon>
    </lineage>
</organism>
<sequence>MFLFCHASISIRISDMIHSIVPINTFPQTFISFTQQRRCQFFNGLENQNHKLRYIIIKNRIEIGDNTCHMLSNRKITSTISKSYLTLLTTIFIHHKDLYTYIISFTIHLYYLYL</sequence>
<keyword evidence="2" id="KW-1185">Reference proteome</keyword>
<proteinExistence type="predicted"/>
<dbReference type="Proteomes" id="UP000447434">
    <property type="component" value="Chromosome 8"/>
</dbReference>
<comment type="caution">
    <text evidence="1">The sequence shown here is derived from an EMBL/GenBank/DDBJ whole genome shotgun (WGS) entry which is preliminary data.</text>
</comment>
<protein>
    <submittedName>
        <fullName evidence="1">Uncharacterized protein</fullName>
    </submittedName>
</protein>
<name>A0A6A4Q608_LUPAL</name>
<evidence type="ECO:0000313" key="1">
    <source>
        <dbReference type="EMBL" id="KAE9609190.1"/>
    </source>
</evidence>
<dbReference type="EMBL" id="WOCE01000008">
    <property type="protein sequence ID" value="KAE9609190.1"/>
    <property type="molecule type" value="Genomic_DNA"/>
</dbReference>
<gene>
    <name evidence="1" type="ORF">Lalb_Chr08g0243581</name>
</gene>
<evidence type="ECO:0000313" key="2">
    <source>
        <dbReference type="Proteomes" id="UP000447434"/>
    </source>
</evidence>
<dbReference type="AlphaFoldDB" id="A0A6A4Q608"/>
<accession>A0A6A4Q608</accession>